<feature type="domain" description="RNA-binding S4" evidence="3">
    <location>
        <begin position="28"/>
        <end position="93"/>
    </location>
</feature>
<comment type="caution">
    <text evidence="4">The sequence shown here is derived from an EMBL/GenBank/DDBJ whole genome shotgun (WGS) entry which is preliminary data.</text>
</comment>
<dbReference type="SUPFAM" id="SSF55174">
    <property type="entry name" value="Alpha-L RNA-binding motif"/>
    <property type="match status" value="1"/>
</dbReference>
<evidence type="ECO:0000256" key="2">
    <source>
        <dbReference type="SAM" id="MobiDB-lite"/>
    </source>
</evidence>
<feature type="region of interest" description="Disordered" evidence="2">
    <location>
        <begin position="1"/>
        <end position="25"/>
    </location>
</feature>
<dbReference type="Proteomes" id="UP001241747">
    <property type="component" value="Unassembled WGS sequence"/>
</dbReference>
<dbReference type="Gene3D" id="3.10.290.10">
    <property type="entry name" value="RNA-binding S4 domain"/>
    <property type="match status" value="1"/>
</dbReference>
<dbReference type="RefSeq" id="WP_272904267.1">
    <property type="nucleotide sequence ID" value="NZ_JABWGX010000021.1"/>
</dbReference>
<evidence type="ECO:0000259" key="3">
    <source>
        <dbReference type="SMART" id="SM00363"/>
    </source>
</evidence>
<evidence type="ECO:0000313" key="4">
    <source>
        <dbReference type="EMBL" id="MDQ0506407.1"/>
    </source>
</evidence>
<dbReference type="SMART" id="SM00363">
    <property type="entry name" value="S4"/>
    <property type="match status" value="1"/>
</dbReference>
<sequence length="111" mass="11927">MAQAPGDSAGAQTPGDDAPVTDGVPGRQRLDRWIWHARVVRSRADAADLIRAGHVRLDGTRVTTPAQAVRAGQVLTIALDARVRVLRVLSFSERRGDATSTVALFDEITDN</sequence>
<dbReference type="PROSITE" id="PS50889">
    <property type="entry name" value="S4"/>
    <property type="match status" value="1"/>
</dbReference>
<keyword evidence="4" id="KW-0346">Stress response</keyword>
<dbReference type="CDD" id="cd00165">
    <property type="entry name" value="S4"/>
    <property type="match status" value="1"/>
</dbReference>
<organism evidence="4 5">
    <name type="scientific">Xanthobacter agilis</name>
    <dbReference type="NCBI Taxonomy" id="47492"/>
    <lineage>
        <taxon>Bacteria</taxon>
        <taxon>Pseudomonadati</taxon>
        <taxon>Pseudomonadota</taxon>
        <taxon>Alphaproteobacteria</taxon>
        <taxon>Hyphomicrobiales</taxon>
        <taxon>Xanthobacteraceae</taxon>
        <taxon>Xanthobacter</taxon>
    </lineage>
</organism>
<dbReference type="EMBL" id="JAUSVY010000007">
    <property type="protein sequence ID" value="MDQ0506407.1"/>
    <property type="molecule type" value="Genomic_DNA"/>
</dbReference>
<name>A0ABU0LGZ4_XANAG</name>
<reference evidence="4 5" key="1">
    <citation type="submission" date="2023-07" db="EMBL/GenBank/DDBJ databases">
        <title>Genomic Encyclopedia of Type Strains, Phase IV (KMG-IV): sequencing the most valuable type-strain genomes for metagenomic binning, comparative biology and taxonomic classification.</title>
        <authorList>
            <person name="Goeker M."/>
        </authorList>
    </citation>
    <scope>NUCLEOTIDE SEQUENCE [LARGE SCALE GENOMIC DNA]</scope>
    <source>
        <strain evidence="4 5">DSM 3770</strain>
    </source>
</reference>
<accession>A0ABU0LGZ4</accession>
<gene>
    <name evidence="4" type="ORF">QOZ94_003216</name>
</gene>
<keyword evidence="5" id="KW-1185">Reference proteome</keyword>
<dbReference type="Pfam" id="PF01479">
    <property type="entry name" value="S4"/>
    <property type="match status" value="1"/>
</dbReference>
<evidence type="ECO:0000256" key="1">
    <source>
        <dbReference type="PROSITE-ProRule" id="PRU00182"/>
    </source>
</evidence>
<keyword evidence="1" id="KW-0694">RNA-binding</keyword>
<proteinExistence type="predicted"/>
<evidence type="ECO:0000313" key="5">
    <source>
        <dbReference type="Proteomes" id="UP001241747"/>
    </source>
</evidence>
<dbReference type="InterPro" id="IPR002942">
    <property type="entry name" value="S4_RNA-bd"/>
</dbReference>
<dbReference type="InterPro" id="IPR036986">
    <property type="entry name" value="S4_RNA-bd_sf"/>
</dbReference>
<protein>
    <submittedName>
        <fullName evidence="4">Ribosome-associated heat shock protein Hsp15</fullName>
    </submittedName>
</protein>